<dbReference type="AlphaFoldDB" id="A0A2V3ZWY3"/>
<organism evidence="2 3">
    <name type="scientific">Marinifilum breve</name>
    <dbReference type="NCBI Taxonomy" id="2184082"/>
    <lineage>
        <taxon>Bacteria</taxon>
        <taxon>Pseudomonadati</taxon>
        <taxon>Bacteroidota</taxon>
        <taxon>Bacteroidia</taxon>
        <taxon>Marinilabiliales</taxon>
        <taxon>Marinifilaceae</taxon>
    </lineage>
</organism>
<proteinExistence type="predicted"/>
<evidence type="ECO:0000259" key="1">
    <source>
        <dbReference type="Pfam" id="PF03061"/>
    </source>
</evidence>
<sequence length="157" mass="17688">MKKIINPYRSTENGKCFGCSPDNEQGLQMDFFEDGEYVVSQWEPKTHLSGFKNVLHGGIQTTILDEIACWVVFVKCETAGVTTALNAKFKNSAFTDKGNLTVRGKLISKDRRFATIHAEILDPAGKVCSEAEVQYMIFPQEMAIKKFEYPGIEAFYE</sequence>
<dbReference type="EMBL" id="QFLI01000005">
    <property type="protein sequence ID" value="PXY00773.1"/>
    <property type="molecule type" value="Genomic_DNA"/>
</dbReference>
<feature type="domain" description="Thioesterase" evidence="1">
    <location>
        <begin position="53"/>
        <end position="128"/>
    </location>
</feature>
<dbReference type="RefSeq" id="WP_110361139.1">
    <property type="nucleotide sequence ID" value="NZ_QFLI01000005.1"/>
</dbReference>
<accession>A0A2V3ZWY3</accession>
<dbReference type="PANTHER" id="PTHR47260">
    <property type="entry name" value="UPF0644 PROTEIN PB2B4.06"/>
    <property type="match status" value="1"/>
</dbReference>
<dbReference type="Gene3D" id="3.10.129.10">
    <property type="entry name" value="Hotdog Thioesterase"/>
    <property type="match status" value="1"/>
</dbReference>
<comment type="caution">
    <text evidence="2">The sequence shown here is derived from an EMBL/GenBank/DDBJ whole genome shotgun (WGS) entry which is preliminary data.</text>
</comment>
<keyword evidence="3" id="KW-1185">Reference proteome</keyword>
<evidence type="ECO:0000313" key="3">
    <source>
        <dbReference type="Proteomes" id="UP000248079"/>
    </source>
</evidence>
<dbReference type="PANTHER" id="PTHR47260:SF1">
    <property type="entry name" value="UPF0644 PROTEIN PB2B4.06"/>
    <property type="match status" value="1"/>
</dbReference>
<dbReference type="SUPFAM" id="SSF54637">
    <property type="entry name" value="Thioesterase/thiol ester dehydrase-isomerase"/>
    <property type="match status" value="1"/>
</dbReference>
<dbReference type="Pfam" id="PF03061">
    <property type="entry name" value="4HBT"/>
    <property type="match status" value="1"/>
</dbReference>
<dbReference type="GO" id="GO:0016790">
    <property type="term" value="F:thiolester hydrolase activity"/>
    <property type="evidence" value="ECO:0007669"/>
    <property type="project" value="UniProtKB-ARBA"/>
</dbReference>
<dbReference type="InterPro" id="IPR052061">
    <property type="entry name" value="PTE-AB_protein"/>
</dbReference>
<dbReference type="InterPro" id="IPR029069">
    <property type="entry name" value="HotDog_dom_sf"/>
</dbReference>
<dbReference type="InterPro" id="IPR006683">
    <property type="entry name" value="Thioestr_dom"/>
</dbReference>
<reference evidence="2 3" key="1">
    <citation type="submission" date="2018-05" db="EMBL/GenBank/DDBJ databases">
        <title>Marinifilum breve JC075T sp. nov., a marine bacterium isolated from Yongle Blue Hole in the South China Sea.</title>
        <authorList>
            <person name="Fu T."/>
        </authorList>
    </citation>
    <scope>NUCLEOTIDE SEQUENCE [LARGE SCALE GENOMIC DNA]</scope>
    <source>
        <strain evidence="2 3">JC075</strain>
    </source>
</reference>
<protein>
    <recommendedName>
        <fullName evidence="1">Thioesterase domain-containing protein</fullName>
    </recommendedName>
</protein>
<name>A0A2V3ZWY3_9BACT</name>
<dbReference type="CDD" id="cd03443">
    <property type="entry name" value="PaaI_thioesterase"/>
    <property type="match status" value="1"/>
</dbReference>
<dbReference type="OrthoDB" id="9792301at2"/>
<gene>
    <name evidence="2" type="ORF">DF185_12775</name>
</gene>
<evidence type="ECO:0000313" key="2">
    <source>
        <dbReference type="EMBL" id="PXY00773.1"/>
    </source>
</evidence>
<dbReference type="Proteomes" id="UP000248079">
    <property type="component" value="Unassembled WGS sequence"/>
</dbReference>